<dbReference type="AlphaFoldDB" id="F8IGP7"/>
<gene>
    <name evidence="2" type="ordered locus">TC41_2428</name>
</gene>
<dbReference type="KEGG" id="aad:TC41_2428"/>
<accession>F8IGP7</accession>
<sequence>MELWYMALGGIWVVGHFVHLSVWGRVLCGLAYLFLSWLFFLSVRVNNLDRTDPRGVLDVLGPYGMFFLSLAIAPSIPVAALIPIYFVWGWISTSYAGHLAFEKKGGNELEILAVVVFPHVVVWEDFHLEDLGKKAC</sequence>
<dbReference type="STRING" id="1048834.TC41_2428"/>
<evidence type="ECO:0000313" key="2">
    <source>
        <dbReference type="EMBL" id="AEJ44327.1"/>
    </source>
</evidence>
<dbReference type="Proteomes" id="UP000000292">
    <property type="component" value="Chromosome"/>
</dbReference>
<evidence type="ECO:0000313" key="3">
    <source>
        <dbReference type="Proteomes" id="UP000000292"/>
    </source>
</evidence>
<dbReference type="PATRIC" id="fig|1048834.4.peg.2298"/>
<keyword evidence="1" id="KW-0472">Membrane</keyword>
<name>F8IGP7_ALIAT</name>
<feature type="transmembrane region" description="Helical" evidence="1">
    <location>
        <begin position="20"/>
        <end position="43"/>
    </location>
</feature>
<evidence type="ECO:0000256" key="1">
    <source>
        <dbReference type="SAM" id="Phobius"/>
    </source>
</evidence>
<keyword evidence="1" id="KW-0812">Transmembrane</keyword>
<proteinExistence type="predicted"/>
<keyword evidence="1" id="KW-1133">Transmembrane helix</keyword>
<organism evidence="2 3">
    <name type="scientific">Alicyclobacillus acidocaldarius (strain Tc-4-1)</name>
    <name type="common">Bacillus acidocaldarius</name>
    <dbReference type="NCBI Taxonomy" id="1048834"/>
    <lineage>
        <taxon>Bacteria</taxon>
        <taxon>Bacillati</taxon>
        <taxon>Bacillota</taxon>
        <taxon>Bacilli</taxon>
        <taxon>Bacillales</taxon>
        <taxon>Alicyclobacillaceae</taxon>
        <taxon>Alicyclobacillus</taxon>
    </lineage>
</organism>
<dbReference type="EMBL" id="CP002902">
    <property type="protein sequence ID" value="AEJ44327.1"/>
    <property type="molecule type" value="Genomic_DNA"/>
</dbReference>
<reference evidence="2 3" key="1">
    <citation type="journal article" date="2011" name="J. Bacteriol.">
        <title>Complete Genome Sequence of Alicyclobacillus acidocaldarius Strain Tc-4-1.</title>
        <authorList>
            <person name="Chen Y."/>
            <person name="He Y."/>
            <person name="Zhang B."/>
            <person name="Yang J."/>
            <person name="Li W."/>
            <person name="Dong Z."/>
            <person name="Hu S."/>
        </authorList>
    </citation>
    <scope>NUCLEOTIDE SEQUENCE [LARGE SCALE GENOMIC DNA]</scope>
    <source>
        <strain evidence="2 3">Tc-4-1</strain>
    </source>
</reference>
<dbReference type="HOGENOM" id="CLU_1871036_0_0_9"/>
<reference evidence="3" key="2">
    <citation type="submission" date="2011-06" db="EMBL/GenBank/DDBJ databases">
        <title>The complete genome sequence of Alicyclobacillus acidocaldarius sp. Tc-4-1.</title>
        <authorList>
            <person name="Chen Y."/>
            <person name="He Y."/>
            <person name="Dong Z."/>
            <person name="Hu S."/>
        </authorList>
    </citation>
    <scope>NUCLEOTIDE SEQUENCE [LARGE SCALE GENOMIC DNA]</scope>
    <source>
        <strain evidence="3">Tc-4-1</strain>
    </source>
</reference>
<protein>
    <submittedName>
        <fullName evidence="2">Uncharacterized protein</fullName>
    </submittedName>
</protein>